<dbReference type="Proteomes" id="UP000007151">
    <property type="component" value="Unassembled WGS sequence"/>
</dbReference>
<dbReference type="PANTHER" id="PTHR12001:SF44">
    <property type="entry name" value="GERANYLGERANYL PYROPHOSPHATE SYNTHASE"/>
    <property type="match status" value="1"/>
</dbReference>
<dbReference type="GO" id="GO:0046872">
    <property type="term" value="F:metal ion binding"/>
    <property type="evidence" value="ECO:0007669"/>
    <property type="project" value="UniProtKB-KW"/>
</dbReference>
<dbReference type="PANTHER" id="PTHR12001">
    <property type="entry name" value="GERANYLGERANYL PYROPHOSPHATE SYNTHASE"/>
    <property type="match status" value="1"/>
</dbReference>
<proteinExistence type="predicted"/>
<reference evidence="3 4" key="1">
    <citation type="journal article" date="2011" name="Cell">
        <title>The monarch butterfly genome yields insights into long-distance migration.</title>
        <authorList>
            <person name="Zhan S."/>
            <person name="Merlin C."/>
            <person name="Boore J.L."/>
            <person name="Reppert S.M."/>
        </authorList>
    </citation>
    <scope>NUCLEOTIDE SEQUENCE [LARGE SCALE GENOMIC DNA]</scope>
    <source>
        <strain evidence="3">F-2</strain>
    </source>
</reference>
<dbReference type="InParanoid" id="A0A212FD71"/>
<dbReference type="AlphaFoldDB" id="A0A212FD71"/>
<evidence type="ECO:0000256" key="2">
    <source>
        <dbReference type="ARBA" id="ARBA00022842"/>
    </source>
</evidence>
<evidence type="ECO:0000256" key="1">
    <source>
        <dbReference type="ARBA" id="ARBA00022723"/>
    </source>
</evidence>
<dbReference type="SUPFAM" id="SSF48576">
    <property type="entry name" value="Terpenoid synthases"/>
    <property type="match status" value="1"/>
</dbReference>
<accession>A0A212FD71</accession>
<keyword evidence="2" id="KW-0460">Magnesium</keyword>
<dbReference type="InterPro" id="IPR008949">
    <property type="entry name" value="Isoprenoid_synthase_dom_sf"/>
</dbReference>
<dbReference type="KEGG" id="dpl:KGM_209897B"/>
<dbReference type="InterPro" id="IPR000092">
    <property type="entry name" value="Polyprenyl_synt"/>
</dbReference>
<evidence type="ECO:0000313" key="4">
    <source>
        <dbReference type="Proteomes" id="UP000007151"/>
    </source>
</evidence>
<dbReference type="Gene3D" id="1.10.600.10">
    <property type="entry name" value="Farnesyl Diphosphate Synthase"/>
    <property type="match status" value="1"/>
</dbReference>
<dbReference type="GO" id="GO:0004659">
    <property type="term" value="F:prenyltransferase activity"/>
    <property type="evidence" value="ECO:0007669"/>
    <property type="project" value="InterPro"/>
</dbReference>
<protein>
    <submittedName>
        <fullName evidence="3">Geranylgeranyl pyrophosphate synthase like protein</fullName>
    </submittedName>
</protein>
<evidence type="ECO:0000313" key="3">
    <source>
        <dbReference type="EMBL" id="OWR51684.1"/>
    </source>
</evidence>
<sequence>RVKGFADQFHDMWKGQGTEVYWKHNFICPTEDQYTKMTHLKTATVILVGVRLLQVVSDHDKNYDDLARLLGHYSQLRDDYCNLRAKELNSNGSFCEDISEGKFSLPIIHASKTSVGIEVLRILRQRTRDIDLKKYCMSLLEKAGSIQYTRNRLSELDREARAEVARLGGNPLLEKCLDDLSSWKDDVMVR</sequence>
<keyword evidence="4" id="KW-1185">Reference proteome</keyword>
<dbReference type="GO" id="GO:0008299">
    <property type="term" value="P:isoprenoid biosynthetic process"/>
    <property type="evidence" value="ECO:0007669"/>
    <property type="project" value="InterPro"/>
</dbReference>
<keyword evidence="1" id="KW-0479">Metal-binding</keyword>
<dbReference type="EMBL" id="AGBW02009102">
    <property type="protein sequence ID" value="OWR51684.1"/>
    <property type="molecule type" value="Genomic_DNA"/>
</dbReference>
<dbReference type="GO" id="GO:0042811">
    <property type="term" value="P:pheromone biosynthetic process"/>
    <property type="evidence" value="ECO:0007669"/>
    <property type="project" value="UniProtKB-ARBA"/>
</dbReference>
<comment type="caution">
    <text evidence="3">The sequence shown here is derived from an EMBL/GenBank/DDBJ whole genome shotgun (WGS) entry which is preliminary data.</text>
</comment>
<name>A0A212FD71_DANPL</name>
<dbReference type="CDD" id="cd00867">
    <property type="entry name" value="Trans_IPPS"/>
    <property type="match status" value="1"/>
</dbReference>
<dbReference type="Pfam" id="PF00348">
    <property type="entry name" value="polyprenyl_synt"/>
    <property type="match status" value="1"/>
</dbReference>
<feature type="non-terminal residue" evidence="3">
    <location>
        <position position="1"/>
    </location>
</feature>
<dbReference type="STRING" id="278856.A0A212FD71"/>
<gene>
    <name evidence="3" type="ORF">KGM_209897B</name>
</gene>
<organism evidence="3 4">
    <name type="scientific">Danaus plexippus plexippus</name>
    <dbReference type="NCBI Taxonomy" id="278856"/>
    <lineage>
        <taxon>Eukaryota</taxon>
        <taxon>Metazoa</taxon>
        <taxon>Ecdysozoa</taxon>
        <taxon>Arthropoda</taxon>
        <taxon>Hexapoda</taxon>
        <taxon>Insecta</taxon>
        <taxon>Pterygota</taxon>
        <taxon>Neoptera</taxon>
        <taxon>Endopterygota</taxon>
        <taxon>Lepidoptera</taxon>
        <taxon>Glossata</taxon>
        <taxon>Ditrysia</taxon>
        <taxon>Papilionoidea</taxon>
        <taxon>Nymphalidae</taxon>
        <taxon>Danainae</taxon>
        <taxon>Danaini</taxon>
        <taxon>Danaina</taxon>
        <taxon>Danaus</taxon>
        <taxon>Danaus</taxon>
    </lineage>
</organism>